<protein>
    <submittedName>
        <fullName evidence="1">Uncharacterized protein</fullName>
    </submittedName>
</protein>
<evidence type="ECO:0000313" key="1">
    <source>
        <dbReference type="EMBL" id="VDP64382.1"/>
    </source>
</evidence>
<dbReference type="EMBL" id="UZAL01033922">
    <property type="protein sequence ID" value="VDP64382.1"/>
    <property type="molecule type" value="Genomic_DNA"/>
</dbReference>
<gene>
    <name evidence="1" type="ORF">SMTD_LOCUS13813</name>
</gene>
<reference evidence="1 2" key="1">
    <citation type="submission" date="2018-11" db="EMBL/GenBank/DDBJ databases">
        <authorList>
            <consortium name="Pathogen Informatics"/>
        </authorList>
    </citation>
    <scope>NUCLEOTIDE SEQUENCE [LARGE SCALE GENOMIC DNA]</scope>
    <source>
        <strain>Denwood</strain>
        <strain evidence="2">Zambia</strain>
    </source>
</reference>
<dbReference type="AlphaFoldDB" id="A0A3P8EK08"/>
<evidence type="ECO:0000313" key="2">
    <source>
        <dbReference type="Proteomes" id="UP000269396"/>
    </source>
</evidence>
<dbReference type="Proteomes" id="UP000269396">
    <property type="component" value="Unassembled WGS sequence"/>
</dbReference>
<proteinExistence type="predicted"/>
<accession>A0A3P8EK08</accession>
<name>A0A3P8EK08_9TREM</name>
<organism evidence="1 2">
    <name type="scientific">Schistosoma mattheei</name>
    <dbReference type="NCBI Taxonomy" id="31246"/>
    <lineage>
        <taxon>Eukaryota</taxon>
        <taxon>Metazoa</taxon>
        <taxon>Spiralia</taxon>
        <taxon>Lophotrochozoa</taxon>
        <taxon>Platyhelminthes</taxon>
        <taxon>Trematoda</taxon>
        <taxon>Digenea</taxon>
        <taxon>Strigeidida</taxon>
        <taxon>Schistosomatoidea</taxon>
        <taxon>Schistosomatidae</taxon>
        <taxon>Schistosoma</taxon>
    </lineage>
</organism>
<sequence>MNSLNLAATFSIPKLFGVSLRVPNMEPPIPTHPRTSDHCISLASPLTRPENPSCIPIIL</sequence>
<keyword evidence="2" id="KW-1185">Reference proteome</keyword>